<organism evidence="9 10">
    <name type="scientific">Pseudoxanthomonas gei</name>
    <dbReference type="NCBI Taxonomy" id="1383030"/>
    <lineage>
        <taxon>Bacteria</taxon>
        <taxon>Pseudomonadati</taxon>
        <taxon>Pseudomonadota</taxon>
        <taxon>Gammaproteobacteria</taxon>
        <taxon>Lysobacterales</taxon>
        <taxon>Lysobacteraceae</taxon>
        <taxon>Pseudoxanthomonas</taxon>
    </lineage>
</organism>
<dbReference type="PROSITE" id="PS00687">
    <property type="entry name" value="ALDEHYDE_DEHYDR_GLU"/>
    <property type="match status" value="1"/>
</dbReference>
<dbReference type="InterPro" id="IPR016161">
    <property type="entry name" value="Ald_DH/histidinol_DH"/>
</dbReference>
<dbReference type="PANTHER" id="PTHR43570:SF20">
    <property type="entry name" value="ALDEHYDE DEHYDROGENASE ALDX-RELATED"/>
    <property type="match status" value="1"/>
</dbReference>
<reference evidence="9 10" key="1">
    <citation type="submission" date="2018-07" db="EMBL/GenBank/DDBJ databases">
        <title>Whole genome Sequencing of Pseudoxanthomonas gei KCTC 32298 (T).</title>
        <authorList>
            <person name="Kumar S."/>
            <person name="Bansal K."/>
            <person name="Kaur A."/>
            <person name="Patil P."/>
            <person name="Sharma S."/>
            <person name="Patil P.B."/>
        </authorList>
    </citation>
    <scope>NUCLEOTIDE SEQUENCE [LARGE SCALE GENOMIC DNA]</scope>
    <source>
        <strain evidence="9 10">KCTC 32298</strain>
    </source>
</reference>
<comment type="similarity">
    <text evidence="1 4 6">Belongs to the aldehyde dehydrogenase family.</text>
</comment>
<feature type="active site" evidence="5">
    <location>
        <position position="258"/>
    </location>
</feature>
<feature type="signal peptide" evidence="7">
    <location>
        <begin position="1"/>
        <end position="18"/>
    </location>
</feature>
<keyword evidence="7" id="KW-0732">Signal</keyword>
<dbReference type="Gene3D" id="3.40.309.10">
    <property type="entry name" value="Aldehyde Dehydrogenase, Chain A, domain 2"/>
    <property type="match status" value="1"/>
</dbReference>
<sequence length="509" mass="54874">MTITANIAANAAITAANAAITAATADRAASHGDSPGNWQPAEAGGDTAVAELAPMLQQLRRAWQANKPGYDQRRADLQRLREVLKRRLEEMAGTIAEDFGQRSRHESLIADGMTVLNEIDHLRGQLRKWMKPRRVGVGWRFWPARAEVRSEPVGVVGVISPWNYPVNLALIPLATAIAAGNHVYLKPSEHTPHTTGFLRSLLAEVFPADRVAVAAGGADVAGAFAALPFDHLVFTGSTAVGRKVMAAAAPNLTPLTLELGGKSPAIVCADFPLEQAAARLATGKWFNGGQTCIAPDYVLIDEGRAPALAEALREQVRARYGTLADSADYTRIINDGQYARLEGYLDDARARGLQVLALGQNGAAGERLFAPTLVLEPGDDARVMQEEIFGPILPIKSYRSLEEAIAYVNAHDRPLSLYPFSHDRTKVEQILRSTLAGGVTVNDTVLHFGINNLPFGGIGPSGMGAYHGRAGFDAFSKALPILWQPRRAGSDMLKPPYSKVARFIDFIIR</sequence>
<dbReference type="InterPro" id="IPR015590">
    <property type="entry name" value="Aldehyde_DH_dom"/>
</dbReference>
<dbReference type="EMBL" id="QOVG01000007">
    <property type="protein sequence ID" value="NDK39382.1"/>
    <property type="molecule type" value="Genomic_DNA"/>
</dbReference>
<evidence type="ECO:0000256" key="7">
    <source>
        <dbReference type="SAM" id="SignalP"/>
    </source>
</evidence>
<dbReference type="SUPFAM" id="SSF53720">
    <property type="entry name" value="ALDH-like"/>
    <property type="match status" value="1"/>
</dbReference>
<evidence type="ECO:0000256" key="1">
    <source>
        <dbReference type="ARBA" id="ARBA00009986"/>
    </source>
</evidence>
<evidence type="ECO:0000313" key="9">
    <source>
        <dbReference type="EMBL" id="NDK39382.1"/>
    </source>
</evidence>
<evidence type="ECO:0000256" key="5">
    <source>
        <dbReference type="PROSITE-ProRule" id="PRU10007"/>
    </source>
</evidence>
<evidence type="ECO:0000313" key="10">
    <source>
        <dbReference type="Proteomes" id="UP001429354"/>
    </source>
</evidence>
<gene>
    <name evidence="9" type="ORF">DT603_11065</name>
</gene>
<dbReference type="InterPro" id="IPR012394">
    <property type="entry name" value="Aldehyde_DH_NAD(P)"/>
</dbReference>
<evidence type="ECO:0000256" key="4">
    <source>
        <dbReference type="PIRNR" id="PIRNR036492"/>
    </source>
</evidence>
<dbReference type="Gene3D" id="3.40.605.10">
    <property type="entry name" value="Aldehyde Dehydrogenase, Chain A, domain 1"/>
    <property type="match status" value="1"/>
</dbReference>
<proteinExistence type="inferred from homology"/>
<evidence type="ECO:0000256" key="2">
    <source>
        <dbReference type="ARBA" id="ARBA00023002"/>
    </source>
</evidence>
<accession>A0ABX0AFK5</accession>
<name>A0ABX0AFK5_9GAMM</name>
<protein>
    <recommendedName>
        <fullName evidence="4">Aldehyde dehydrogenase</fullName>
    </recommendedName>
</protein>
<keyword evidence="3" id="KW-0520">NAD</keyword>
<comment type="caution">
    <text evidence="9">The sequence shown here is derived from an EMBL/GenBank/DDBJ whole genome shotgun (WGS) entry which is preliminary data.</text>
</comment>
<evidence type="ECO:0000256" key="6">
    <source>
        <dbReference type="RuleBase" id="RU003345"/>
    </source>
</evidence>
<dbReference type="Pfam" id="PF00171">
    <property type="entry name" value="Aldedh"/>
    <property type="match status" value="1"/>
</dbReference>
<keyword evidence="10" id="KW-1185">Reference proteome</keyword>
<dbReference type="InterPro" id="IPR016163">
    <property type="entry name" value="Ald_DH_C"/>
</dbReference>
<evidence type="ECO:0000259" key="8">
    <source>
        <dbReference type="Pfam" id="PF00171"/>
    </source>
</evidence>
<dbReference type="Proteomes" id="UP001429354">
    <property type="component" value="Unassembled WGS sequence"/>
</dbReference>
<dbReference type="PANTHER" id="PTHR43570">
    <property type="entry name" value="ALDEHYDE DEHYDROGENASE"/>
    <property type="match status" value="1"/>
</dbReference>
<dbReference type="InterPro" id="IPR029510">
    <property type="entry name" value="Ald_DH_CS_GLU"/>
</dbReference>
<dbReference type="InterPro" id="IPR016162">
    <property type="entry name" value="Ald_DH_N"/>
</dbReference>
<feature type="chain" id="PRO_5045066813" description="Aldehyde dehydrogenase" evidence="7">
    <location>
        <begin position="19"/>
        <end position="509"/>
    </location>
</feature>
<dbReference type="PIRSF" id="PIRSF036492">
    <property type="entry name" value="ALDH"/>
    <property type="match status" value="1"/>
</dbReference>
<keyword evidence="2 4" id="KW-0560">Oxidoreductase</keyword>
<evidence type="ECO:0000256" key="3">
    <source>
        <dbReference type="ARBA" id="ARBA00023027"/>
    </source>
</evidence>
<dbReference type="CDD" id="cd07133">
    <property type="entry name" value="ALDH_CALDH_CalB"/>
    <property type="match status" value="1"/>
</dbReference>
<feature type="domain" description="Aldehyde dehydrogenase" evidence="8">
    <location>
        <begin position="70"/>
        <end position="477"/>
    </location>
</feature>